<dbReference type="InterPro" id="IPR050984">
    <property type="entry name" value="Gfo/Idh/MocA_domain"/>
</dbReference>
<dbReference type="Gene3D" id="3.40.50.720">
    <property type="entry name" value="NAD(P)-binding Rossmann-like Domain"/>
    <property type="match status" value="1"/>
</dbReference>
<keyword evidence="2" id="KW-0560">Oxidoreductase</keyword>
<proteinExistence type="inferred from homology"/>
<dbReference type="PANTHER" id="PTHR22604">
    <property type="entry name" value="OXIDOREDUCTASES"/>
    <property type="match status" value="1"/>
</dbReference>
<dbReference type="EMBL" id="DXCH01000040">
    <property type="protein sequence ID" value="HIZ06592.1"/>
    <property type="molecule type" value="Genomic_DNA"/>
</dbReference>
<dbReference type="InterPro" id="IPR055170">
    <property type="entry name" value="GFO_IDH_MocA-like_dom"/>
</dbReference>
<feature type="domain" description="GFO/IDH/MocA-like oxidoreductase" evidence="4">
    <location>
        <begin position="131"/>
        <end position="242"/>
    </location>
</feature>
<organism evidence="5 6">
    <name type="scientific">Candidatus Eubacterium avistercoris</name>
    <dbReference type="NCBI Taxonomy" id="2838567"/>
    <lineage>
        <taxon>Bacteria</taxon>
        <taxon>Bacillati</taxon>
        <taxon>Bacillota</taxon>
        <taxon>Clostridia</taxon>
        <taxon>Eubacteriales</taxon>
        <taxon>Eubacteriaceae</taxon>
        <taxon>Eubacterium</taxon>
    </lineage>
</organism>
<dbReference type="Proteomes" id="UP000824024">
    <property type="component" value="Unassembled WGS sequence"/>
</dbReference>
<accession>A0A9D2D108</accession>
<dbReference type="AlphaFoldDB" id="A0A9D2D108"/>
<name>A0A9D2D108_9FIRM</name>
<dbReference type="Pfam" id="PF22725">
    <property type="entry name" value="GFO_IDH_MocA_C3"/>
    <property type="match status" value="1"/>
</dbReference>
<comment type="similarity">
    <text evidence="1">Belongs to the Gfo/Idh/MocA family.</text>
</comment>
<sequence>MKVGILGCGAMAETFADTLRQMEETECYAAASRTLKRAEEFAREYGFEKAYGSYEKLCEDPEVELIYIATPHSCHFDNMELCIRHKKPVLCEKAFTLNAEEAERIKELAKQEQVFVAEAIWTRYMPSRNMIQEIIDSGIIGDISVLTANLSYPITHKERIMRPELAGGALLDIGVYGLNFALMHFGTDIERIESSVRMTDTGVDAMESITIFYRGGRMAVLTHDIYSRSDRKGIFYGEKGYIIVENINNPQSISVYDTQDRLLKRIDVPEQISGYEYEVLECINAVRSGEKESSSMPLADSIEVMKIMDELRGQWGLIYPQEKEQ</sequence>
<dbReference type="SUPFAM" id="SSF51735">
    <property type="entry name" value="NAD(P)-binding Rossmann-fold domains"/>
    <property type="match status" value="1"/>
</dbReference>
<evidence type="ECO:0000256" key="2">
    <source>
        <dbReference type="ARBA" id="ARBA00023002"/>
    </source>
</evidence>
<dbReference type="InterPro" id="IPR036291">
    <property type="entry name" value="NAD(P)-bd_dom_sf"/>
</dbReference>
<evidence type="ECO:0000256" key="1">
    <source>
        <dbReference type="ARBA" id="ARBA00010928"/>
    </source>
</evidence>
<protein>
    <submittedName>
        <fullName evidence="5">Gfo/Idh/MocA family oxidoreductase</fullName>
    </submittedName>
</protein>
<reference evidence="5" key="2">
    <citation type="submission" date="2021-04" db="EMBL/GenBank/DDBJ databases">
        <authorList>
            <person name="Gilroy R."/>
        </authorList>
    </citation>
    <scope>NUCLEOTIDE SEQUENCE</scope>
    <source>
        <strain evidence="5">CHK192-9172</strain>
    </source>
</reference>
<evidence type="ECO:0000259" key="4">
    <source>
        <dbReference type="Pfam" id="PF22725"/>
    </source>
</evidence>
<evidence type="ECO:0000313" key="5">
    <source>
        <dbReference type="EMBL" id="HIZ06592.1"/>
    </source>
</evidence>
<dbReference type="SUPFAM" id="SSF55347">
    <property type="entry name" value="Glyceraldehyde-3-phosphate dehydrogenase-like, C-terminal domain"/>
    <property type="match status" value="1"/>
</dbReference>
<comment type="caution">
    <text evidence="5">The sequence shown here is derived from an EMBL/GenBank/DDBJ whole genome shotgun (WGS) entry which is preliminary data.</text>
</comment>
<dbReference type="Gene3D" id="3.30.360.10">
    <property type="entry name" value="Dihydrodipicolinate Reductase, domain 2"/>
    <property type="match status" value="1"/>
</dbReference>
<dbReference type="InterPro" id="IPR000683">
    <property type="entry name" value="Gfo/Idh/MocA-like_OxRdtase_N"/>
</dbReference>
<evidence type="ECO:0000259" key="3">
    <source>
        <dbReference type="Pfam" id="PF01408"/>
    </source>
</evidence>
<dbReference type="Pfam" id="PF01408">
    <property type="entry name" value="GFO_IDH_MocA"/>
    <property type="match status" value="1"/>
</dbReference>
<dbReference type="GO" id="GO:0000166">
    <property type="term" value="F:nucleotide binding"/>
    <property type="evidence" value="ECO:0007669"/>
    <property type="project" value="InterPro"/>
</dbReference>
<evidence type="ECO:0000313" key="6">
    <source>
        <dbReference type="Proteomes" id="UP000824024"/>
    </source>
</evidence>
<gene>
    <name evidence="5" type="ORF">IAA08_01495</name>
</gene>
<dbReference type="GO" id="GO:0016491">
    <property type="term" value="F:oxidoreductase activity"/>
    <property type="evidence" value="ECO:0007669"/>
    <property type="project" value="UniProtKB-KW"/>
</dbReference>
<dbReference type="PANTHER" id="PTHR22604:SF105">
    <property type="entry name" value="TRANS-1,2-DIHYDROBENZENE-1,2-DIOL DEHYDROGENASE"/>
    <property type="match status" value="1"/>
</dbReference>
<feature type="domain" description="Gfo/Idh/MocA-like oxidoreductase N-terminal" evidence="3">
    <location>
        <begin position="1"/>
        <end position="116"/>
    </location>
</feature>
<reference evidence="5" key="1">
    <citation type="journal article" date="2021" name="PeerJ">
        <title>Extensive microbial diversity within the chicken gut microbiome revealed by metagenomics and culture.</title>
        <authorList>
            <person name="Gilroy R."/>
            <person name="Ravi A."/>
            <person name="Getino M."/>
            <person name="Pursley I."/>
            <person name="Horton D.L."/>
            <person name="Alikhan N.F."/>
            <person name="Baker D."/>
            <person name="Gharbi K."/>
            <person name="Hall N."/>
            <person name="Watson M."/>
            <person name="Adriaenssens E.M."/>
            <person name="Foster-Nyarko E."/>
            <person name="Jarju S."/>
            <person name="Secka A."/>
            <person name="Antonio M."/>
            <person name="Oren A."/>
            <person name="Chaudhuri R.R."/>
            <person name="La Ragione R."/>
            <person name="Hildebrand F."/>
            <person name="Pallen M.J."/>
        </authorList>
    </citation>
    <scope>NUCLEOTIDE SEQUENCE</scope>
    <source>
        <strain evidence="5">CHK192-9172</strain>
    </source>
</reference>